<dbReference type="SUPFAM" id="SSF52172">
    <property type="entry name" value="CheY-like"/>
    <property type="match status" value="1"/>
</dbReference>
<organism evidence="2 3">
    <name type="scientific">Formimonas warabiya</name>
    <dbReference type="NCBI Taxonomy" id="1761012"/>
    <lineage>
        <taxon>Bacteria</taxon>
        <taxon>Bacillati</taxon>
        <taxon>Bacillota</taxon>
        <taxon>Clostridia</taxon>
        <taxon>Eubacteriales</taxon>
        <taxon>Peptococcaceae</taxon>
        <taxon>Candidatus Formimonas</taxon>
    </lineage>
</organism>
<dbReference type="OrthoDB" id="9795002at2"/>
<dbReference type="PROSITE" id="PS50921">
    <property type="entry name" value="ANTAR"/>
    <property type="match status" value="1"/>
</dbReference>
<dbReference type="EMBL" id="CP017634">
    <property type="protein sequence ID" value="ATW27083.1"/>
    <property type="molecule type" value="Genomic_DNA"/>
</dbReference>
<dbReference type="InterPro" id="IPR036388">
    <property type="entry name" value="WH-like_DNA-bd_sf"/>
</dbReference>
<protein>
    <recommendedName>
        <fullName evidence="1">ANTAR domain-containing protein</fullName>
    </recommendedName>
</protein>
<dbReference type="Proteomes" id="UP000323521">
    <property type="component" value="Chromosome"/>
</dbReference>
<dbReference type="InterPro" id="IPR008327">
    <property type="entry name" value="Sig_transdc_resp-reg_antiterm"/>
</dbReference>
<evidence type="ECO:0000313" key="2">
    <source>
        <dbReference type="EMBL" id="ATW27083.1"/>
    </source>
</evidence>
<sequence>MLGLNVIIVCTEIKTAETLEEIFHRLGCAVTGRILEDANALNIIKAIQPGLVVVEGIPAFMDLAKTIRKNNLVPIILFADKDCPKFIAQNRNKWGVAFLDKLADETKWKSAIKVTMDQFHKVMELDSRYQQVHSAHTTRKIVDQARQLLMENWQIGEVQALYTIQILAHNQGTPIREMAEKIISAHQSNQETA</sequence>
<dbReference type="SMART" id="SM01012">
    <property type="entry name" value="ANTAR"/>
    <property type="match status" value="1"/>
</dbReference>
<evidence type="ECO:0000313" key="3">
    <source>
        <dbReference type="Proteomes" id="UP000323521"/>
    </source>
</evidence>
<gene>
    <name evidence="2" type="ORF">DCMF_22080</name>
</gene>
<reference evidence="2 3" key="1">
    <citation type="submission" date="2016-10" db="EMBL/GenBank/DDBJ databases">
        <title>Complete Genome Sequence of Peptococcaceae strain DCMF.</title>
        <authorList>
            <person name="Edwards R.J."/>
            <person name="Holland S.I."/>
            <person name="Deshpande N.P."/>
            <person name="Wong Y.K."/>
            <person name="Ertan H."/>
            <person name="Manefield M."/>
            <person name="Russell T.L."/>
            <person name="Lee M.J."/>
        </authorList>
    </citation>
    <scope>NUCLEOTIDE SEQUENCE [LARGE SCALE GENOMIC DNA]</scope>
    <source>
        <strain evidence="2 3">DCMF</strain>
    </source>
</reference>
<proteinExistence type="predicted"/>
<feature type="domain" description="ANTAR" evidence="1">
    <location>
        <begin position="122"/>
        <end position="183"/>
    </location>
</feature>
<dbReference type="Gene3D" id="1.10.10.10">
    <property type="entry name" value="Winged helix-like DNA-binding domain superfamily/Winged helix DNA-binding domain"/>
    <property type="match status" value="1"/>
</dbReference>
<dbReference type="KEGG" id="fwa:DCMF_22080"/>
<dbReference type="GO" id="GO:0003723">
    <property type="term" value="F:RNA binding"/>
    <property type="evidence" value="ECO:0007669"/>
    <property type="project" value="InterPro"/>
</dbReference>
<dbReference type="RefSeq" id="WP_148136421.1">
    <property type="nucleotide sequence ID" value="NZ_CP017634.1"/>
</dbReference>
<name>A0A3G1KX23_FORW1</name>
<dbReference type="InterPro" id="IPR005561">
    <property type="entry name" value="ANTAR"/>
</dbReference>
<keyword evidence="3" id="KW-1185">Reference proteome</keyword>
<dbReference type="AlphaFoldDB" id="A0A3G1KX23"/>
<dbReference type="PIRSF" id="PIRSF036382">
    <property type="entry name" value="RR_antiterm"/>
    <property type="match status" value="1"/>
</dbReference>
<dbReference type="InterPro" id="IPR011006">
    <property type="entry name" value="CheY-like_superfamily"/>
</dbReference>
<evidence type="ECO:0000259" key="1">
    <source>
        <dbReference type="PROSITE" id="PS50921"/>
    </source>
</evidence>
<dbReference type="Pfam" id="PF03861">
    <property type="entry name" value="ANTAR"/>
    <property type="match status" value="1"/>
</dbReference>
<accession>A0A3G1KX23</accession>